<dbReference type="EMBL" id="CAXLJM020000147">
    <property type="protein sequence ID" value="CAL8141605.1"/>
    <property type="molecule type" value="Genomic_DNA"/>
</dbReference>
<organism evidence="1 2">
    <name type="scientific">Orchesella dallaii</name>
    <dbReference type="NCBI Taxonomy" id="48710"/>
    <lineage>
        <taxon>Eukaryota</taxon>
        <taxon>Metazoa</taxon>
        <taxon>Ecdysozoa</taxon>
        <taxon>Arthropoda</taxon>
        <taxon>Hexapoda</taxon>
        <taxon>Collembola</taxon>
        <taxon>Entomobryomorpha</taxon>
        <taxon>Entomobryoidea</taxon>
        <taxon>Orchesellidae</taxon>
        <taxon>Orchesellinae</taxon>
        <taxon>Orchesella</taxon>
    </lineage>
</organism>
<evidence type="ECO:0000313" key="2">
    <source>
        <dbReference type="Proteomes" id="UP001642540"/>
    </source>
</evidence>
<protein>
    <submittedName>
        <fullName evidence="1">Uncharacterized protein</fullName>
    </submittedName>
</protein>
<accession>A0ABP1S1V3</accession>
<gene>
    <name evidence="1" type="ORF">ODALV1_LOCUS28795</name>
</gene>
<comment type="caution">
    <text evidence="1">The sequence shown here is derived from an EMBL/GenBank/DDBJ whole genome shotgun (WGS) entry which is preliminary data.</text>
</comment>
<keyword evidence="2" id="KW-1185">Reference proteome</keyword>
<sequence>MIIDRHYEQWTTIIFDLISKAKNGEEMDSVIRSGLGLYKEFHILLRYIRKNASQSTIPCSSIFDSNENEIPYGNLNQYQNEIEKLVPLEQNMEDLPLSNILEFLIKVQKTLLQKNWALYLDEIESLLVTKKTEFIKRVYTLLKRLK</sequence>
<proteinExistence type="predicted"/>
<name>A0ABP1S1V3_9HEXA</name>
<evidence type="ECO:0000313" key="1">
    <source>
        <dbReference type="EMBL" id="CAL8141605.1"/>
    </source>
</evidence>
<dbReference type="Proteomes" id="UP001642540">
    <property type="component" value="Unassembled WGS sequence"/>
</dbReference>
<reference evidence="1 2" key="1">
    <citation type="submission" date="2024-08" db="EMBL/GenBank/DDBJ databases">
        <authorList>
            <person name="Cucini C."/>
            <person name="Frati F."/>
        </authorList>
    </citation>
    <scope>NUCLEOTIDE SEQUENCE [LARGE SCALE GENOMIC DNA]</scope>
</reference>